<organism evidence="2 3">
    <name type="scientific">Streptomyces rubradiris</name>
    <name type="common">Streptomyces achromogenes subsp. rubradiris</name>
    <dbReference type="NCBI Taxonomy" id="285531"/>
    <lineage>
        <taxon>Bacteria</taxon>
        <taxon>Bacillati</taxon>
        <taxon>Actinomycetota</taxon>
        <taxon>Actinomycetes</taxon>
        <taxon>Kitasatosporales</taxon>
        <taxon>Streptomycetaceae</taxon>
        <taxon>Streptomyces</taxon>
    </lineage>
</organism>
<feature type="region of interest" description="Disordered" evidence="1">
    <location>
        <begin position="87"/>
        <end position="116"/>
    </location>
</feature>
<feature type="region of interest" description="Disordered" evidence="1">
    <location>
        <begin position="1"/>
        <end position="27"/>
    </location>
</feature>
<comment type="caution">
    <text evidence="2">The sequence shown here is derived from an EMBL/GenBank/DDBJ whole genome shotgun (WGS) entry which is preliminary data.</text>
</comment>
<evidence type="ECO:0000313" key="2">
    <source>
        <dbReference type="EMBL" id="GHI53830.1"/>
    </source>
</evidence>
<feature type="compositionally biased region" description="Polar residues" evidence="1">
    <location>
        <begin position="95"/>
        <end position="108"/>
    </location>
</feature>
<evidence type="ECO:0000313" key="3">
    <source>
        <dbReference type="Proteomes" id="UP000646738"/>
    </source>
</evidence>
<dbReference type="EMBL" id="BNEA01000015">
    <property type="protein sequence ID" value="GHI53830.1"/>
    <property type="molecule type" value="Genomic_DNA"/>
</dbReference>
<feature type="compositionally biased region" description="Basic and acidic residues" evidence="1">
    <location>
        <begin position="1"/>
        <end position="10"/>
    </location>
</feature>
<reference evidence="3" key="1">
    <citation type="submission" date="2023-07" db="EMBL/GenBank/DDBJ databases">
        <title>Whole genome shotgun sequence of Streptomyces achromogenes subsp. rubradiris NBRC 14000.</title>
        <authorList>
            <person name="Komaki H."/>
            <person name="Tamura T."/>
        </authorList>
    </citation>
    <scope>NUCLEOTIDE SEQUENCE [LARGE SCALE GENOMIC DNA]</scope>
    <source>
        <strain evidence="3">NBRC 14000</strain>
    </source>
</reference>
<gene>
    <name evidence="2" type="ORF">Srubr_36760</name>
</gene>
<proteinExistence type="predicted"/>
<accession>A0ABQ3RD93</accession>
<name>A0ABQ3RD93_STRRR</name>
<keyword evidence="3" id="KW-1185">Reference proteome</keyword>
<evidence type="ECO:0000256" key="1">
    <source>
        <dbReference type="SAM" id="MobiDB-lite"/>
    </source>
</evidence>
<protein>
    <submittedName>
        <fullName evidence="2">Uncharacterized protein</fullName>
    </submittedName>
</protein>
<sequence>MARASNERHGRQPVLSTRLSCHNQFPTDSASLTPDIGALIMSRTPSLADDYQRTPVSSCRTPMNISGEEAEDLALYQEKCRRRLLESPEELHGSTKGSWSCRCTPQTGRSHRAHPA</sequence>
<feature type="compositionally biased region" description="Polar residues" evidence="1">
    <location>
        <begin position="14"/>
        <end position="27"/>
    </location>
</feature>
<dbReference type="Proteomes" id="UP000646738">
    <property type="component" value="Unassembled WGS sequence"/>
</dbReference>